<dbReference type="SUPFAM" id="SSF53756">
    <property type="entry name" value="UDP-Glycosyltransferase/glycogen phosphorylase"/>
    <property type="match status" value="1"/>
</dbReference>
<dbReference type="Pfam" id="PF13524">
    <property type="entry name" value="Glyco_trans_1_2"/>
    <property type="match status" value="1"/>
</dbReference>
<dbReference type="InterPro" id="IPR055259">
    <property type="entry name" value="YkvP/CgeB_Glyco_trans-like"/>
</dbReference>
<comment type="caution">
    <text evidence="2">The sequence shown here is derived from an EMBL/GenBank/DDBJ whole genome shotgun (WGS) entry which is preliminary data.</text>
</comment>
<dbReference type="EMBL" id="JAHCMY010000004">
    <property type="protein sequence ID" value="MBS9524147.1"/>
    <property type="molecule type" value="Genomic_DNA"/>
</dbReference>
<keyword evidence="3" id="KW-1185">Reference proteome</keyword>
<feature type="domain" description="Spore protein YkvP/CgeB glycosyl transferase-like" evidence="1">
    <location>
        <begin position="236"/>
        <end position="337"/>
    </location>
</feature>
<protein>
    <submittedName>
        <fullName evidence="2">Glycosyltransferase family 1 protein</fullName>
    </submittedName>
</protein>
<dbReference type="RefSeq" id="WP_213945015.1">
    <property type="nucleotide sequence ID" value="NZ_JAHCMY010000004.1"/>
</dbReference>
<sequence length="366" mass="42910">MKNVNVFVDPATRINYTAYYLVGLYDYFGRKNVSFKRSPFSQLFQNREKNDNGEYFNYTAFVVESAGKSTKYIIDFRDSPEVYEHAYRWCDTYAKINVNLDYLSGRKDISKLLSIGPGFSIRIWGKWKTYWHCLQNLRRLNFQPGIYWKTFVRTYENQMEKSYLNQFVNPPRPVSPKRKPYIFTIATLWEHANCQLGTNHLRKQFMTICKNSPLCSFEGGFFFYKKFKGVKDFKELKIKKFVSHPEFLQKTHESALVFNTPSVFNCHGWKLGEFLAMGKAMISSPIINELPEPLQHGENIHLIEDESEMEDAVNYLLTNEAYRKKLEKGAKKYYNDHLAPIRVISNIIGKAHPIKDPAPVRKTVTK</sequence>
<evidence type="ECO:0000259" key="1">
    <source>
        <dbReference type="Pfam" id="PF13524"/>
    </source>
</evidence>
<reference evidence="2 3" key="1">
    <citation type="submission" date="2021-05" db="EMBL/GenBank/DDBJ databases">
        <authorList>
            <person name="Zhang Z.D."/>
            <person name="Osman G."/>
        </authorList>
    </citation>
    <scope>NUCLEOTIDE SEQUENCE [LARGE SCALE GENOMIC DNA]</scope>
    <source>
        <strain evidence="2 3">KCTC 32217</strain>
    </source>
</reference>
<dbReference type="Proteomes" id="UP001319104">
    <property type="component" value="Unassembled WGS sequence"/>
</dbReference>
<dbReference type="AlphaFoldDB" id="A0AAP2CHC5"/>
<evidence type="ECO:0000313" key="2">
    <source>
        <dbReference type="EMBL" id="MBS9524147.1"/>
    </source>
</evidence>
<accession>A0AAP2CHC5</accession>
<proteinExistence type="predicted"/>
<evidence type="ECO:0000313" key="3">
    <source>
        <dbReference type="Proteomes" id="UP001319104"/>
    </source>
</evidence>
<name>A0AAP2CHC5_9BACT</name>
<organism evidence="2 3">
    <name type="scientific">Litoribacter ruber</name>
    <dbReference type="NCBI Taxonomy" id="702568"/>
    <lineage>
        <taxon>Bacteria</taxon>
        <taxon>Pseudomonadati</taxon>
        <taxon>Bacteroidota</taxon>
        <taxon>Cytophagia</taxon>
        <taxon>Cytophagales</taxon>
        <taxon>Cyclobacteriaceae</taxon>
        <taxon>Litoribacter</taxon>
    </lineage>
</organism>
<dbReference type="Gene3D" id="3.40.50.2000">
    <property type="entry name" value="Glycogen Phosphorylase B"/>
    <property type="match status" value="1"/>
</dbReference>
<gene>
    <name evidence="2" type="ORF">KI659_08995</name>
</gene>